<feature type="transmembrane region" description="Helical" evidence="1">
    <location>
        <begin position="53"/>
        <end position="74"/>
    </location>
</feature>
<accession>A0A7C3KG99</accession>
<keyword evidence="1" id="KW-0472">Membrane</keyword>
<reference evidence="2" key="1">
    <citation type="journal article" date="2020" name="mSystems">
        <title>Genome- and Community-Level Interaction Insights into Carbon Utilization and Element Cycling Functions of Hydrothermarchaeota in Hydrothermal Sediment.</title>
        <authorList>
            <person name="Zhou Z."/>
            <person name="Liu Y."/>
            <person name="Xu W."/>
            <person name="Pan J."/>
            <person name="Luo Z.H."/>
            <person name="Li M."/>
        </authorList>
    </citation>
    <scope>NUCLEOTIDE SEQUENCE [LARGE SCALE GENOMIC DNA]</scope>
    <source>
        <strain evidence="2">SpSt-418</strain>
    </source>
</reference>
<dbReference type="EMBL" id="DSRU01000274">
    <property type="protein sequence ID" value="HFM99743.1"/>
    <property type="molecule type" value="Genomic_DNA"/>
</dbReference>
<proteinExistence type="predicted"/>
<comment type="caution">
    <text evidence="2">The sequence shown here is derived from an EMBL/GenBank/DDBJ whole genome shotgun (WGS) entry which is preliminary data.</text>
</comment>
<dbReference type="AlphaFoldDB" id="A0A7C3KG99"/>
<dbReference type="PANTHER" id="PTHR36383:SF1">
    <property type="entry name" value="PROTEIN, PUTATIVE-RELATED"/>
    <property type="match status" value="1"/>
</dbReference>
<keyword evidence="1" id="KW-0812">Transmembrane</keyword>
<organism evidence="2">
    <name type="scientific">Oscillatoriales cyanobacterium SpSt-418</name>
    <dbReference type="NCBI Taxonomy" id="2282169"/>
    <lineage>
        <taxon>Bacteria</taxon>
        <taxon>Bacillati</taxon>
        <taxon>Cyanobacteriota</taxon>
        <taxon>Cyanophyceae</taxon>
        <taxon>Oscillatoriophycideae</taxon>
        <taxon>Oscillatoriales</taxon>
    </lineage>
</organism>
<gene>
    <name evidence="2" type="ORF">ENR64_18715</name>
</gene>
<evidence type="ECO:0000313" key="2">
    <source>
        <dbReference type="EMBL" id="HFM99743.1"/>
    </source>
</evidence>
<dbReference type="PANTHER" id="PTHR36383">
    <property type="entry name" value="OS09G0529350 PROTEIN"/>
    <property type="match status" value="1"/>
</dbReference>
<name>A0A7C3KG99_9CYAN</name>
<protein>
    <submittedName>
        <fullName evidence="2">Uncharacterized protein</fullName>
    </submittedName>
</protein>
<sequence>MHSLSQAERQESVKAGLLGAVVGVPLILGLSALNGKLGVLNPDLFSPIAATNWQQVIVGSAIALFSCFLFGVTYRYIIRQDANPHLRSGAIGAFALVRGLAQLETIWQSSSWPVWLTLLSESFALLMGVQIALDWAIAQGWVKSFQG</sequence>
<keyword evidence="1" id="KW-1133">Transmembrane helix</keyword>
<feature type="transmembrane region" description="Helical" evidence="1">
    <location>
        <begin position="12"/>
        <end position="33"/>
    </location>
</feature>
<evidence type="ECO:0000256" key="1">
    <source>
        <dbReference type="SAM" id="Phobius"/>
    </source>
</evidence>